<proteinExistence type="predicted"/>
<sequence length="43" mass="4705">MKILLIAGVSTLVLTLSAHGVLPNPVHKDELRWTEGLVLESPR</sequence>
<evidence type="ECO:0000313" key="1">
    <source>
        <dbReference type="EMBL" id="XDO97786.1"/>
    </source>
</evidence>
<reference evidence="1" key="1">
    <citation type="submission" date="2024-06" db="EMBL/GenBank/DDBJ databases">
        <title>Caulobacter inopinatus, sp. nov.</title>
        <authorList>
            <person name="Donachie S.P."/>
        </authorList>
    </citation>
    <scope>NUCLEOTIDE SEQUENCE</scope>
    <source>
        <strain evidence="1">73W</strain>
    </source>
</reference>
<protein>
    <submittedName>
        <fullName evidence="1">Uncharacterized protein</fullName>
    </submittedName>
</protein>
<dbReference type="RefSeq" id="WP_277784304.1">
    <property type="nucleotide sequence ID" value="NZ_CP158375.1"/>
</dbReference>
<dbReference type="AlphaFoldDB" id="A0AB39KVG9"/>
<accession>A0AB39KVG9</accession>
<name>A0AB39KVG9_9CAUL</name>
<dbReference type="EMBL" id="CP158375">
    <property type="protein sequence ID" value="XDO97786.1"/>
    <property type="molecule type" value="Genomic_DNA"/>
</dbReference>
<gene>
    <name evidence="1" type="ORF">ABOZ73_05030</name>
</gene>
<organism evidence="1">
    <name type="scientific">Caulobacter sp. 73W</name>
    <dbReference type="NCBI Taxonomy" id="3161137"/>
    <lineage>
        <taxon>Bacteria</taxon>
        <taxon>Pseudomonadati</taxon>
        <taxon>Pseudomonadota</taxon>
        <taxon>Alphaproteobacteria</taxon>
        <taxon>Caulobacterales</taxon>
        <taxon>Caulobacteraceae</taxon>
        <taxon>Caulobacter</taxon>
    </lineage>
</organism>